<dbReference type="Proteomes" id="UP000232323">
    <property type="component" value="Unassembled WGS sequence"/>
</dbReference>
<reference evidence="1 2" key="1">
    <citation type="submission" date="2017-08" db="EMBL/GenBank/DDBJ databases">
        <title>Acidophilic green algal genome provides insights into adaptation to an acidic environment.</title>
        <authorList>
            <person name="Hirooka S."/>
            <person name="Hirose Y."/>
            <person name="Kanesaki Y."/>
            <person name="Higuchi S."/>
            <person name="Fujiwara T."/>
            <person name="Onuma R."/>
            <person name="Era A."/>
            <person name="Ohbayashi R."/>
            <person name="Uzuka A."/>
            <person name="Nozaki H."/>
            <person name="Yoshikawa H."/>
            <person name="Miyagishima S.Y."/>
        </authorList>
    </citation>
    <scope>NUCLEOTIDE SEQUENCE [LARGE SCALE GENOMIC DNA]</scope>
    <source>
        <strain evidence="1 2">NIES-2499</strain>
    </source>
</reference>
<evidence type="ECO:0000313" key="2">
    <source>
        <dbReference type="Proteomes" id="UP000232323"/>
    </source>
</evidence>
<comment type="caution">
    <text evidence="1">The sequence shown here is derived from an EMBL/GenBank/DDBJ whole genome shotgun (WGS) entry which is preliminary data.</text>
</comment>
<organism evidence="1 2">
    <name type="scientific">Chlamydomonas eustigma</name>
    <dbReference type="NCBI Taxonomy" id="1157962"/>
    <lineage>
        <taxon>Eukaryota</taxon>
        <taxon>Viridiplantae</taxon>
        <taxon>Chlorophyta</taxon>
        <taxon>core chlorophytes</taxon>
        <taxon>Chlorophyceae</taxon>
        <taxon>CS clade</taxon>
        <taxon>Chlamydomonadales</taxon>
        <taxon>Chlamydomonadaceae</taxon>
        <taxon>Chlamydomonas</taxon>
    </lineage>
</organism>
<dbReference type="EMBL" id="BEGY01000042">
    <property type="protein sequence ID" value="GAX79386.1"/>
    <property type="molecule type" value="Genomic_DNA"/>
</dbReference>
<proteinExistence type="predicted"/>
<accession>A0A250X8K2</accession>
<evidence type="ECO:0000313" key="1">
    <source>
        <dbReference type="EMBL" id="GAX79386.1"/>
    </source>
</evidence>
<gene>
    <name evidence="1" type="ORF">CEUSTIGMA_g6828.t1</name>
</gene>
<dbReference type="AlphaFoldDB" id="A0A250X8K2"/>
<protein>
    <submittedName>
        <fullName evidence="1">Uncharacterized protein</fullName>
    </submittedName>
</protein>
<name>A0A250X8K2_9CHLO</name>
<sequence length="116" mass="12246">MSATITALSKTTGNAIPLNIPKQKDTLGKHSMLVCAQFISVFSNVGNKPEPSHGSYDLAGQQHFFLSTSPTDFAYVISDMGNLKTNAGQSSCSLFSKLFHTGTLNGSSQIHAGASH</sequence>
<keyword evidence="2" id="KW-1185">Reference proteome</keyword>